<dbReference type="SUPFAM" id="SSF51735">
    <property type="entry name" value="NAD(P)-binding Rossmann-fold domains"/>
    <property type="match status" value="1"/>
</dbReference>
<dbReference type="KEGG" id="sus:Acid_4762"/>
<dbReference type="PRINTS" id="PR00080">
    <property type="entry name" value="SDRFAMILY"/>
</dbReference>
<evidence type="ECO:0000313" key="5">
    <source>
        <dbReference type="EMBL" id="ABJ85721.1"/>
    </source>
</evidence>
<evidence type="ECO:0000256" key="1">
    <source>
        <dbReference type="ARBA" id="ARBA00006484"/>
    </source>
</evidence>
<dbReference type="Gene3D" id="3.40.50.720">
    <property type="entry name" value="NAD(P)-binding Rossmann-like Domain"/>
    <property type="match status" value="1"/>
</dbReference>
<organism evidence="5">
    <name type="scientific">Solibacter usitatus (strain Ellin6076)</name>
    <dbReference type="NCBI Taxonomy" id="234267"/>
    <lineage>
        <taxon>Bacteria</taxon>
        <taxon>Pseudomonadati</taxon>
        <taxon>Acidobacteriota</taxon>
        <taxon>Terriglobia</taxon>
        <taxon>Bryobacterales</taxon>
        <taxon>Solibacteraceae</taxon>
        <taxon>Candidatus Solibacter</taxon>
    </lineage>
</organism>
<dbReference type="InParanoid" id="Q01X94"/>
<dbReference type="InterPro" id="IPR036291">
    <property type="entry name" value="NAD(P)-bd_dom_sf"/>
</dbReference>
<dbReference type="EMBL" id="CP000473">
    <property type="protein sequence ID" value="ABJ85721.1"/>
    <property type="molecule type" value="Genomic_DNA"/>
</dbReference>
<evidence type="ECO:0000256" key="3">
    <source>
        <dbReference type="ARBA" id="ARBA00023002"/>
    </source>
</evidence>
<gene>
    <name evidence="5" type="ordered locus">Acid_4762</name>
</gene>
<keyword evidence="3" id="KW-0560">Oxidoreductase</keyword>
<dbReference type="GO" id="GO:0016616">
    <property type="term" value="F:oxidoreductase activity, acting on the CH-OH group of donors, NAD or NADP as acceptor"/>
    <property type="evidence" value="ECO:0007669"/>
    <property type="project" value="InterPro"/>
</dbReference>
<proteinExistence type="inferred from homology"/>
<sequence length="250" mass="26379">MIYSAMATAKKIALITGANKGLGFEMARQLGQAGVTVIVAARDPGKGEAAAAKLRDAGLDAQFLKLDVNDGKDRAEAAEVLEKKFGRLDILINNAGISAETFGGSKASATTEDVLHRTFETNFFAPFALTQALLPLLKKSEAGRIVNMSSILGSQTLHADAKSPIYDFKSLAYDASKAALNSFTIHLAYELKDTKIKVNSAHPGWVKTDMGTDAAPMEIPEGAKTGVELALVGAEGPTGGFFHLGKALPW</sequence>
<dbReference type="Pfam" id="PF00106">
    <property type="entry name" value="adh_short"/>
    <property type="match status" value="1"/>
</dbReference>
<accession>Q01X94</accession>
<protein>
    <submittedName>
        <fullName evidence="5">Short-chain dehydrogenase/reductase SDR</fullName>
    </submittedName>
</protein>
<evidence type="ECO:0000256" key="2">
    <source>
        <dbReference type="ARBA" id="ARBA00022857"/>
    </source>
</evidence>
<dbReference type="STRING" id="234267.Acid_4762"/>
<dbReference type="eggNOG" id="COG1028">
    <property type="taxonomic scope" value="Bacteria"/>
</dbReference>
<keyword evidence="2" id="KW-0521">NADP</keyword>
<dbReference type="HOGENOM" id="CLU_010194_9_0_0"/>
<dbReference type="PANTHER" id="PTHR43490">
    <property type="entry name" value="(+)-NEOMENTHOL DEHYDROGENASE"/>
    <property type="match status" value="1"/>
</dbReference>
<dbReference type="InterPro" id="IPR045313">
    <property type="entry name" value="CBR1-like"/>
</dbReference>
<dbReference type="PANTHER" id="PTHR43490:SF99">
    <property type="entry name" value="SHORT-CHAIN DEHYDROGENASE_REDUCTASE"/>
    <property type="match status" value="1"/>
</dbReference>
<evidence type="ECO:0000256" key="4">
    <source>
        <dbReference type="RuleBase" id="RU000363"/>
    </source>
</evidence>
<comment type="similarity">
    <text evidence="1 4">Belongs to the short-chain dehydrogenases/reductases (SDR) family.</text>
</comment>
<dbReference type="CDD" id="cd05324">
    <property type="entry name" value="carb_red_PTCR-like_SDR_c"/>
    <property type="match status" value="1"/>
</dbReference>
<name>Q01X94_SOLUE</name>
<dbReference type="PRINTS" id="PR00081">
    <property type="entry name" value="GDHRDH"/>
</dbReference>
<reference evidence="5" key="1">
    <citation type="submission" date="2006-10" db="EMBL/GenBank/DDBJ databases">
        <title>Complete sequence of Solibacter usitatus Ellin6076.</title>
        <authorList>
            <consortium name="US DOE Joint Genome Institute"/>
            <person name="Copeland A."/>
            <person name="Lucas S."/>
            <person name="Lapidus A."/>
            <person name="Barry K."/>
            <person name="Detter J.C."/>
            <person name="Glavina del Rio T."/>
            <person name="Hammon N."/>
            <person name="Israni S."/>
            <person name="Dalin E."/>
            <person name="Tice H."/>
            <person name="Pitluck S."/>
            <person name="Thompson L.S."/>
            <person name="Brettin T."/>
            <person name="Bruce D."/>
            <person name="Han C."/>
            <person name="Tapia R."/>
            <person name="Gilna P."/>
            <person name="Schmutz J."/>
            <person name="Larimer F."/>
            <person name="Land M."/>
            <person name="Hauser L."/>
            <person name="Kyrpides N."/>
            <person name="Mikhailova N."/>
            <person name="Janssen P.H."/>
            <person name="Kuske C.R."/>
            <person name="Richardson P."/>
        </authorList>
    </citation>
    <scope>NUCLEOTIDE SEQUENCE</scope>
    <source>
        <strain evidence="5">Ellin6076</strain>
    </source>
</reference>
<dbReference type="InterPro" id="IPR002347">
    <property type="entry name" value="SDR_fam"/>
</dbReference>
<dbReference type="AlphaFoldDB" id="Q01X94"/>